<reference evidence="2 3" key="1">
    <citation type="journal article" date="2019" name="Commun. Biol.">
        <title>The bagworm genome reveals a unique fibroin gene that provides high tensile strength.</title>
        <authorList>
            <person name="Kono N."/>
            <person name="Nakamura H."/>
            <person name="Ohtoshi R."/>
            <person name="Tomita M."/>
            <person name="Numata K."/>
            <person name="Arakawa K."/>
        </authorList>
    </citation>
    <scope>NUCLEOTIDE SEQUENCE [LARGE SCALE GENOMIC DNA]</scope>
</reference>
<comment type="caution">
    <text evidence="2">The sequence shown here is derived from an EMBL/GenBank/DDBJ whole genome shotgun (WGS) entry which is preliminary data.</text>
</comment>
<dbReference type="AlphaFoldDB" id="A0A4C1UWC2"/>
<proteinExistence type="predicted"/>
<gene>
    <name evidence="2" type="ORF">EVAR_94710_1</name>
</gene>
<organism evidence="2 3">
    <name type="scientific">Eumeta variegata</name>
    <name type="common">Bagworm moth</name>
    <name type="synonym">Eumeta japonica</name>
    <dbReference type="NCBI Taxonomy" id="151549"/>
    <lineage>
        <taxon>Eukaryota</taxon>
        <taxon>Metazoa</taxon>
        <taxon>Ecdysozoa</taxon>
        <taxon>Arthropoda</taxon>
        <taxon>Hexapoda</taxon>
        <taxon>Insecta</taxon>
        <taxon>Pterygota</taxon>
        <taxon>Neoptera</taxon>
        <taxon>Endopterygota</taxon>
        <taxon>Lepidoptera</taxon>
        <taxon>Glossata</taxon>
        <taxon>Ditrysia</taxon>
        <taxon>Tineoidea</taxon>
        <taxon>Psychidae</taxon>
        <taxon>Oiketicinae</taxon>
        <taxon>Eumeta</taxon>
    </lineage>
</organism>
<name>A0A4C1UWC2_EUMVA</name>
<feature type="region of interest" description="Disordered" evidence="1">
    <location>
        <begin position="1"/>
        <end position="20"/>
    </location>
</feature>
<protein>
    <submittedName>
        <fullName evidence="2">Uncharacterized protein</fullName>
    </submittedName>
</protein>
<feature type="compositionally biased region" description="Gly residues" evidence="1">
    <location>
        <begin position="1"/>
        <end position="11"/>
    </location>
</feature>
<dbReference type="EMBL" id="BGZK01000234">
    <property type="protein sequence ID" value="GBP30530.1"/>
    <property type="molecule type" value="Genomic_DNA"/>
</dbReference>
<evidence type="ECO:0000313" key="2">
    <source>
        <dbReference type="EMBL" id="GBP30530.1"/>
    </source>
</evidence>
<evidence type="ECO:0000313" key="3">
    <source>
        <dbReference type="Proteomes" id="UP000299102"/>
    </source>
</evidence>
<evidence type="ECO:0000256" key="1">
    <source>
        <dbReference type="SAM" id="MobiDB-lite"/>
    </source>
</evidence>
<dbReference type="Proteomes" id="UP000299102">
    <property type="component" value="Unassembled WGS sequence"/>
</dbReference>
<keyword evidence="3" id="KW-1185">Reference proteome</keyword>
<accession>A0A4C1UWC2</accession>
<sequence length="95" mass="9860">MCTALGAGGARGEQTAAHPGRGRGVVQILKIFNIAVKGISHTNISVKASPERALNSARALTKLGPAPRVAKFTESHEDVPTMVSNRPTAIDLGCD</sequence>